<reference evidence="1 2" key="1">
    <citation type="submission" date="2019-05" db="EMBL/GenBank/DDBJ databases">
        <title>Verrucobacter flavum gen. nov., sp. nov. a new member of the family Verrucomicrobiaceae.</title>
        <authorList>
            <person name="Szuroczki S."/>
            <person name="Abbaszade G."/>
            <person name="Szabo A."/>
            <person name="Felfoldi T."/>
            <person name="Schumann P."/>
            <person name="Boka K."/>
            <person name="Keki Z."/>
            <person name="Toumi M."/>
            <person name="Toth E."/>
        </authorList>
    </citation>
    <scope>NUCLEOTIDE SEQUENCE [LARGE SCALE GENOMIC DNA]</scope>
    <source>
        <strain evidence="1 2">MG-N-17</strain>
    </source>
</reference>
<evidence type="ECO:0008006" key="3">
    <source>
        <dbReference type="Google" id="ProtNLM"/>
    </source>
</evidence>
<proteinExistence type="predicted"/>
<dbReference type="Proteomes" id="UP000306196">
    <property type="component" value="Unassembled WGS sequence"/>
</dbReference>
<dbReference type="EMBL" id="VAUV01000008">
    <property type="protein sequence ID" value="TLD70418.1"/>
    <property type="molecule type" value="Genomic_DNA"/>
</dbReference>
<evidence type="ECO:0000313" key="1">
    <source>
        <dbReference type="EMBL" id="TLD70418.1"/>
    </source>
</evidence>
<dbReference type="RefSeq" id="WP_138086474.1">
    <property type="nucleotide sequence ID" value="NZ_VAUV01000008.1"/>
</dbReference>
<accession>A0A5R8KDN3</accession>
<gene>
    <name evidence="1" type="ORF">FEM03_11845</name>
</gene>
<dbReference type="AlphaFoldDB" id="A0A5R8KDN3"/>
<evidence type="ECO:0000313" key="2">
    <source>
        <dbReference type="Proteomes" id="UP000306196"/>
    </source>
</evidence>
<organism evidence="1 2">
    <name type="scientific">Phragmitibacter flavus</name>
    <dbReference type="NCBI Taxonomy" id="2576071"/>
    <lineage>
        <taxon>Bacteria</taxon>
        <taxon>Pseudomonadati</taxon>
        <taxon>Verrucomicrobiota</taxon>
        <taxon>Verrucomicrobiia</taxon>
        <taxon>Verrucomicrobiales</taxon>
        <taxon>Verrucomicrobiaceae</taxon>
        <taxon>Phragmitibacter</taxon>
    </lineage>
</organism>
<dbReference type="OrthoDB" id="196148at2"/>
<comment type="caution">
    <text evidence="1">The sequence shown here is derived from an EMBL/GenBank/DDBJ whole genome shotgun (WGS) entry which is preliminary data.</text>
</comment>
<name>A0A5R8KDN3_9BACT</name>
<sequence>MARPKNSVETESMTIAFTPQLKHYLEVLAMEGFYGGGTPQDVVRYLVNNAVQQLVKDKLLQPVQWRSLGEGKVEIVDSSPQPDTAE</sequence>
<protein>
    <recommendedName>
        <fullName evidence="3">CopG family transcriptional regulator</fullName>
    </recommendedName>
</protein>
<keyword evidence="2" id="KW-1185">Reference proteome</keyword>